<proteinExistence type="predicted"/>
<gene>
    <name evidence="1" type="ORF">RUN39_v1_920090</name>
</gene>
<organism evidence="1">
    <name type="scientific">Ralstonia solanacearum</name>
    <name type="common">Pseudomonas solanacearum</name>
    <dbReference type="NCBI Taxonomy" id="305"/>
    <lineage>
        <taxon>Bacteria</taxon>
        <taxon>Pseudomonadati</taxon>
        <taxon>Pseudomonadota</taxon>
        <taxon>Betaproteobacteria</taxon>
        <taxon>Burkholderiales</taxon>
        <taxon>Burkholderiaceae</taxon>
        <taxon>Ralstonia</taxon>
        <taxon>Ralstonia solanacearum species complex</taxon>
    </lineage>
</organism>
<protein>
    <submittedName>
        <fullName evidence="1">Uncharacterized protein</fullName>
    </submittedName>
</protein>
<accession>A0A0S4TY27</accession>
<dbReference type="AlphaFoldDB" id="A0A0S4TY27"/>
<sequence>MKERVVTRLEPNVYAALEEKVPPPNVTTQTTELMAGYQLGVQTVLKLLRDGYVVSR</sequence>
<reference evidence="1" key="1">
    <citation type="submission" date="2015-10" db="EMBL/GenBank/DDBJ databases">
        <authorList>
            <person name="Gilbert D.G."/>
        </authorList>
    </citation>
    <scope>NUCLEOTIDE SEQUENCE</scope>
    <source>
        <strain evidence="1">Phyl III-seqv23</strain>
    </source>
</reference>
<dbReference type="EMBL" id="LN899819">
    <property type="protein sequence ID" value="CUV14675.1"/>
    <property type="molecule type" value="Genomic_DNA"/>
</dbReference>
<name>A0A0S4TY27_RALSL</name>
<evidence type="ECO:0000313" key="1">
    <source>
        <dbReference type="EMBL" id="CUV14675.1"/>
    </source>
</evidence>